<feature type="transmembrane region" description="Helical" evidence="2">
    <location>
        <begin position="94"/>
        <end position="114"/>
    </location>
</feature>
<feature type="transmembrane region" description="Helical" evidence="2">
    <location>
        <begin position="148"/>
        <end position="166"/>
    </location>
</feature>
<evidence type="ECO:0000259" key="3">
    <source>
        <dbReference type="SMART" id="SM00331"/>
    </source>
</evidence>
<dbReference type="SUPFAM" id="SSF81606">
    <property type="entry name" value="PP2C-like"/>
    <property type="match status" value="1"/>
</dbReference>
<dbReference type="InterPro" id="IPR036457">
    <property type="entry name" value="PPM-type-like_dom_sf"/>
</dbReference>
<dbReference type="PANTHER" id="PTHR43156">
    <property type="entry name" value="STAGE II SPORULATION PROTEIN E-RELATED"/>
    <property type="match status" value="1"/>
</dbReference>
<feature type="transmembrane region" description="Helical" evidence="2">
    <location>
        <begin position="217"/>
        <end position="239"/>
    </location>
</feature>
<comment type="caution">
    <text evidence="4">The sequence shown here is derived from an EMBL/GenBank/DDBJ whole genome shotgun (WGS) entry which is preliminary data.</text>
</comment>
<dbReference type="Pfam" id="PF19732">
    <property type="entry name" value="SpoIIE_N"/>
    <property type="match status" value="1"/>
</dbReference>
<evidence type="ECO:0000313" key="5">
    <source>
        <dbReference type="Proteomes" id="UP000824208"/>
    </source>
</evidence>
<dbReference type="AlphaFoldDB" id="A0A9D2MBU8"/>
<feature type="transmembrane region" description="Helical" evidence="2">
    <location>
        <begin position="273"/>
        <end position="291"/>
    </location>
</feature>
<name>A0A9D2MBU8_9FIRM</name>
<feature type="transmembrane region" description="Helical" evidence="2">
    <location>
        <begin position="245"/>
        <end position="266"/>
    </location>
</feature>
<gene>
    <name evidence="4" type="ORF">H9714_09475</name>
</gene>
<evidence type="ECO:0000256" key="2">
    <source>
        <dbReference type="SAM" id="Phobius"/>
    </source>
</evidence>
<reference evidence="4" key="2">
    <citation type="submission" date="2021-04" db="EMBL/GenBank/DDBJ databases">
        <authorList>
            <person name="Gilroy R."/>
        </authorList>
    </citation>
    <scope>NUCLEOTIDE SEQUENCE</scope>
    <source>
        <strain evidence="4">CHK189-11263</strain>
    </source>
</reference>
<organism evidence="4 5">
    <name type="scientific">Candidatus Flavonifractor intestinipullorum</name>
    <dbReference type="NCBI Taxonomy" id="2838587"/>
    <lineage>
        <taxon>Bacteria</taxon>
        <taxon>Bacillati</taxon>
        <taxon>Bacillota</taxon>
        <taxon>Clostridia</taxon>
        <taxon>Eubacteriales</taxon>
        <taxon>Oscillospiraceae</taxon>
        <taxon>Flavonifractor</taxon>
    </lineage>
</organism>
<keyword evidence="2" id="KW-0472">Membrane</keyword>
<protein>
    <submittedName>
        <fullName evidence="4">SpoIIE family protein phosphatase</fullName>
    </submittedName>
</protein>
<keyword evidence="2" id="KW-1133">Transmembrane helix</keyword>
<evidence type="ECO:0000256" key="1">
    <source>
        <dbReference type="ARBA" id="ARBA00022801"/>
    </source>
</evidence>
<feature type="transmembrane region" description="Helical" evidence="2">
    <location>
        <begin position="41"/>
        <end position="59"/>
    </location>
</feature>
<proteinExistence type="predicted"/>
<sequence>MATKETLRARAARMREEMRETGRLVLRAPALVRTAECAMRFLLGAVLSGAEIFGGYAPFGLGMVGASGSGLDGFSALLGTCFGYLTFQGFADGLRYAAAAILIFSVAFAFYDVLPYRKVWFMPLAAALMDAVTGLVYLADEGWTPERVIWFGTEVLLCGASVYFYRVAFSPWTDNREEDPLTLRQTVSLLILGGTALLTLSKITLLGDLSLGRTGAALAVMVCAAAGGIGAGATVGVAVGVGMDLAGGGLPLYAMAYALSGVMAGIFHRQGRFFTALAYVLANAVAVLWTWNTGARISLLYEVFAASVLFLLLPEGALRQVRALLARQPRPDTQSRARAYTRQRLEEAARAFRSLHDALYGPFAAPPPNDNDTAVIFDRAASRVCRHCSLQLSCWQRDYVSTYNALNDALGPMLERGRGEPEDFPDHFASRCLKFPQFLQAANEELSALFCRRQYRSRLRESRGEVCRQYGEVASLLGAAAAELSQELSPDPLKERRLRQHFTALGLEAQPAVYYDQAGRLRVEVQGPGLQTLRRAEAVQRLSRLLGTPLRLAEETPPRRDRVVLVQEPPFQAVAGVASQKKEGELISGDTGTWFKREDGSLFLLLCDGMGSGPAAHRESSEAVRLLEEFLQAQVPPEEALRTLSGALALRGEEAGGFTTIDLLQLDLFTGRGAVYKYGAAPTYFKKGNTVTRITGTALPAGLAPGDRSAPDVSRFHLEAGDCVLMVSDGVAGGEGDAWIREKFRSFQDASPKELSRVLVEESRRRGVGPDDRTAILLRLERRSG</sequence>
<dbReference type="Pfam" id="PF07228">
    <property type="entry name" value="SpoIIE"/>
    <property type="match status" value="1"/>
</dbReference>
<accession>A0A9D2MBU8</accession>
<dbReference type="Gene3D" id="3.60.40.10">
    <property type="entry name" value="PPM-type phosphatase domain"/>
    <property type="match status" value="1"/>
</dbReference>
<feature type="domain" description="PPM-type phosphatase" evidence="3">
    <location>
        <begin position="572"/>
        <end position="780"/>
    </location>
</feature>
<feature type="transmembrane region" description="Helical" evidence="2">
    <location>
        <begin position="120"/>
        <end position="139"/>
    </location>
</feature>
<feature type="transmembrane region" description="Helical" evidence="2">
    <location>
        <begin position="297"/>
        <end position="318"/>
    </location>
</feature>
<dbReference type="InterPro" id="IPR045768">
    <property type="entry name" value="SpoIIE_N"/>
</dbReference>
<dbReference type="SMART" id="SM00331">
    <property type="entry name" value="PP2C_SIG"/>
    <property type="match status" value="1"/>
</dbReference>
<reference evidence="4" key="1">
    <citation type="journal article" date="2021" name="PeerJ">
        <title>Extensive microbial diversity within the chicken gut microbiome revealed by metagenomics and culture.</title>
        <authorList>
            <person name="Gilroy R."/>
            <person name="Ravi A."/>
            <person name="Getino M."/>
            <person name="Pursley I."/>
            <person name="Horton D.L."/>
            <person name="Alikhan N.F."/>
            <person name="Baker D."/>
            <person name="Gharbi K."/>
            <person name="Hall N."/>
            <person name="Watson M."/>
            <person name="Adriaenssens E.M."/>
            <person name="Foster-Nyarko E."/>
            <person name="Jarju S."/>
            <person name="Secka A."/>
            <person name="Antonio M."/>
            <person name="Oren A."/>
            <person name="Chaudhuri R.R."/>
            <person name="La Ragione R."/>
            <person name="Hildebrand F."/>
            <person name="Pallen M.J."/>
        </authorList>
    </citation>
    <scope>NUCLEOTIDE SEQUENCE</scope>
    <source>
        <strain evidence="4">CHK189-11263</strain>
    </source>
</reference>
<dbReference type="PANTHER" id="PTHR43156:SF2">
    <property type="entry name" value="STAGE II SPORULATION PROTEIN E"/>
    <property type="match status" value="1"/>
</dbReference>
<dbReference type="InterPro" id="IPR001932">
    <property type="entry name" value="PPM-type_phosphatase-like_dom"/>
</dbReference>
<dbReference type="InterPro" id="IPR052016">
    <property type="entry name" value="Bact_Sigma-Reg"/>
</dbReference>
<keyword evidence="1" id="KW-0378">Hydrolase</keyword>
<dbReference type="GO" id="GO:0016791">
    <property type="term" value="F:phosphatase activity"/>
    <property type="evidence" value="ECO:0007669"/>
    <property type="project" value="TreeGrafter"/>
</dbReference>
<dbReference type="EMBL" id="DWYC01000087">
    <property type="protein sequence ID" value="HJB57767.1"/>
    <property type="molecule type" value="Genomic_DNA"/>
</dbReference>
<feature type="transmembrane region" description="Helical" evidence="2">
    <location>
        <begin position="186"/>
        <end position="205"/>
    </location>
</feature>
<evidence type="ECO:0000313" key="4">
    <source>
        <dbReference type="EMBL" id="HJB57767.1"/>
    </source>
</evidence>
<dbReference type="Proteomes" id="UP000824208">
    <property type="component" value="Unassembled WGS sequence"/>
</dbReference>
<keyword evidence="2" id="KW-0812">Transmembrane</keyword>